<evidence type="ECO:0000256" key="5">
    <source>
        <dbReference type="ARBA" id="ARBA00023237"/>
    </source>
</evidence>
<dbReference type="PATRIC" id="fig|657309.4.peg.2024"/>
<dbReference type="EMBL" id="FP929033">
    <property type="protein sequence ID" value="CBK68205.1"/>
    <property type="molecule type" value="Genomic_DNA"/>
</dbReference>
<proteinExistence type="inferred from homology"/>
<dbReference type="Gene3D" id="1.25.40.390">
    <property type="match status" value="1"/>
</dbReference>
<keyword evidence="3" id="KW-0732">Signal</keyword>
<dbReference type="Proteomes" id="UP000008795">
    <property type="component" value="Chromosome"/>
</dbReference>
<evidence type="ECO:0000313" key="9">
    <source>
        <dbReference type="Proteomes" id="UP000008795"/>
    </source>
</evidence>
<dbReference type="SUPFAM" id="SSF48452">
    <property type="entry name" value="TPR-like"/>
    <property type="match status" value="1"/>
</dbReference>
<name>D6D1A3_9BACE</name>
<reference evidence="8 9" key="1">
    <citation type="submission" date="2010-03" db="EMBL/GenBank/DDBJ databases">
        <title>The genome sequence of Bacteriodes xylanisolvens XB1A.</title>
        <authorList>
            <consortium name="metaHIT consortium -- http://www.metahit.eu/"/>
            <person name="Pajon A."/>
            <person name="Turner K."/>
            <person name="Parkhill J."/>
            <person name="Bernalier A."/>
        </authorList>
    </citation>
    <scope>NUCLEOTIDE SEQUENCE [LARGE SCALE GENOMIC DNA]</scope>
    <source>
        <strain evidence="8 9">XB1A</strain>
    </source>
</reference>
<evidence type="ECO:0000313" key="8">
    <source>
        <dbReference type="EMBL" id="CBK68205.1"/>
    </source>
</evidence>
<dbReference type="InterPro" id="IPR011990">
    <property type="entry name" value="TPR-like_helical_dom_sf"/>
</dbReference>
<gene>
    <name evidence="8" type="ORF">BXY_31980</name>
</gene>
<feature type="domain" description="SusD-like N-terminal" evidence="7">
    <location>
        <begin position="31"/>
        <end position="248"/>
    </location>
</feature>
<dbReference type="AlphaFoldDB" id="D6D1A3"/>
<reference evidence="8 9" key="2">
    <citation type="submission" date="2010-03" db="EMBL/GenBank/DDBJ databases">
        <authorList>
            <person name="Pajon A."/>
        </authorList>
    </citation>
    <scope>NUCLEOTIDE SEQUENCE [LARGE SCALE GENOMIC DNA]</scope>
    <source>
        <strain evidence="8 9">XB1A</strain>
    </source>
</reference>
<dbReference type="Pfam" id="PF14322">
    <property type="entry name" value="SusD-like_3"/>
    <property type="match status" value="1"/>
</dbReference>
<evidence type="ECO:0000259" key="6">
    <source>
        <dbReference type="Pfam" id="PF07980"/>
    </source>
</evidence>
<keyword evidence="4" id="KW-0472">Membrane</keyword>
<accession>D6D1A3</accession>
<dbReference type="GO" id="GO:0009279">
    <property type="term" value="C:cell outer membrane"/>
    <property type="evidence" value="ECO:0007669"/>
    <property type="project" value="UniProtKB-SubCell"/>
</dbReference>
<dbReference type="KEGG" id="bxy:BXY_31980"/>
<dbReference type="HOGENOM" id="CLU_015553_1_1_10"/>
<dbReference type="InterPro" id="IPR033985">
    <property type="entry name" value="SusD-like_N"/>
</dbReference>
<organism evidence="8 9">
    <name type="scientific">Bacteroides xylanisolvens XB1A</name>
    <dbReference type="NCBI Taxonomy" id="657309"/>
    <lineage>
        <taxon>Bacteria</taxon>
        <taxon>Pseudomonadati</taxon>
        <taxon>Bacteroidota</taxon>
        <taxon>Bacteroidia</taxon>
        <taxon>Bacteroidales</taxon>
        <taxon>Bacteroidaceae</taxon>
        <taxon>Bacteroides</taxon>
    </lineage>
</organism>
<evidence type="ECO:0000256" key="1">
    <source>
        <dbReference type="ARBA" id="ARBA00004442"/>
    </source>
</evidence>
<evidence type="ECO:0000256" key="4">
    <source>
        <dbReference type="ARBA" id="ARBA00023136"/>
    </source>
</evidence>
<comment type="subcellular location">
    <subcellularLocation>
        <location evidence="1">Cell outer membrane</location>
    </subcellularLocation>
</comment>
<evidence type="ECO:0000256" key="2">
    <source>
        <dbReference type="ARBA" id="ARBA00006275"/>
    </source>
</evidence>
<sequence length="684" mass="76352">MLHSKTDTYMKSIIKYIIGGMGLLSITSCSDFLDQSSPSEIKGDMVFNSLTFTEQSLNKVYAGLTLDHTYGARIPLNFGFNTDIELVDADVNKPASFTESSERALGNYNGESISGSWSKLDDNWKNCFAIIEDANLVVEGIRSSELFQEGNPARNKMANFLGEALTIRAMVYFDLVKNYGDLPMKFETTKVDGSNLYVTKSDRDDIMEQLLSDLEEAANYLPWAGESGYTTEHATAGFAHGLFARIALAKAGYSIRESSKPGYETLAGSDGTYPTQRPGEAERKLLYERALKHLTAVIGSGVHKLNPSYADQWFQVNQRKLDNTYKENLYEVAHGLNKSGEMGYTIGVRISGASSYYGAKGNSSGKVKLTAPFFWSFDHSDLRRDITCATYELKEENGHIKENMQKNAPFGIYVAKWDIRKMNDEWLNAVRASDAKIGYGINWIAMRYSDILLMYAEVMNELYGADAANPLGGTAMTARTALTEVHSRAFDNKANAQAYVAAISSGDDFFNAIVDERAWEFAGECVRKYDLIRWGLLSKKIDQFKEDYRQLTTIAPKYIFYKMKADDEYSIDMSSICWYEYPSFVSEINNELDVKNAIKNAADPNWKYVPGWGTFPNGKIEKDATTKQEVFKEDGSTSNDSNLSGLTDYVSTGLNKTVKNRHLIPLGSKTISESNGTLANSYGF</sequence>
<comment type="similarity">
    <text evidence="2">Belongs to the SusD family.</text>
</comment>
<evidence type="ECO:0000259" key="7">
    <source>
        <dbReference type="Pfam" id="PF14322"/>
    </source>
</evidence>
<keyword evidence="5" id="KW-0998">Cell outer membrane</keyword>
<dbReference type="eggNOG" id="COG0702">
    <property type="taxonomic scope" value="Bacteria"/>
</dbReference>
<protein>
    <submittedName>
        <fullName evidence="8">SusD family</fullName>
    </submittedName>
</protein>
<feature type="domain" description="RagB/SusD" evidence="6">
    <location>
        <begin position="322"/>
        <end position="591"/>
    </location>
</feature>
<dbReference type="Pfam" id="PF07980">
    <property type="entry name" value="SusD_RagB"/>
    <property type="match status" value="1"/>
</dbReference>
<dbReference type="PROSITE" id="PS51257">
    <property type="entry name" value="PROKAR_LIPOPROTEIN"/>
    <property type="match status" value="1"/>
</dbReference>
<dbReference type="InterPro" id="IPR012944">
    <property type="entry name" value="SusD_RagB_dom"/>
</dbReference>
<evidence type="ECO:0000256" key="3">
    <source>
        <dbReference type="ARBA" id="ARBA00022729"/>
    </source>
</evidence>